<keyword evidence="4" id="KW-0067">ATP-binding</keyword>
<dbReference type="InterPro" id="IPR038720">
    <property type="entry name" value="YprB_RNase_H-like_dom"/>
</dbReference>
<dbReference type="InterPro" id="IPR050534">
    <property type="entry name" value="Coronavir_polyprotein_1ab"/>
</dbReference>
<evidence type="ECO:0000256" key="2">
    <source>
        <dbReference type="ARBA" id="ARBA00022801"/>
    </source>
</evidence>
<dbReference type="NCBIfam" id="TIGR03491">
    <property type="entry name" value="TM0106 family RecB-like putative nuclease"/>
    <property type="match status" value="1"/>
</dbReference>
<reference evidence="8" key="1">
    <citation type="journal article" date="2019" name="Int. J. Syst. Evol. Microbiol.">
        <title>The Global Catalogue of Microorganisms (GCM) 10K type strain sequencing project: providing services to taxonomists for standard genome sequencing and annotation.</title>
        <authorList>
            <consortium name="The Broad Institute Genomics Platform"/>
            <consortium name="The Broad Institute Genome Sequencing Center for Infectious Disease"/>
            <person name="Wu L."/>
            <person name="Ma J."/>
        </authorList>
    </citation>
    <scope>NUCLEOTIDE SEQUENCE [LARGE SCALE GENOMIC DNA]</scope>
    <source>
        <strain evidence="8">CGMCC 1.5362</strain>
    </source>
</reference>
<dbReference type="Pfam" id="PF13087">
    <property type="entry name" value="AAA_12"/>
    <property type="match status" value="1"/>
</dbReference>
<dbReference type="SUPFAM" id="SSF52540">
    <property type="entry name" value="P-loop containing nucleoside triphosphate hydrolases"/>
    <property type="match status" value="1"/>
</dbReference>
<keyword evidence="2" id="KW-0378">Hydrolase</keyword>
<evidence type="ECO:0000313" key="8">
    <source>
        <dbReference type="Proteomes" id="UP000662111"/>
    </source>
</evidence>
<dbReference type="InterPro" id="IPR012337">
    <property type="entry name" value="RNaseH-like_sf"/>
</dbReference>
<dbReference type="InterPro" id="IPR047187">
    <property type="entry name" value="SF1_C_Upf1"/>
</dbReference>
<dbReference type="Pfam" id="PF13604">
    <property type="entry name" value="AAA_30"/>
    <property type="match status" value="1"/>
</dbReference>
<protein>
    <submittedName>
        <fullName evidence="7">Nuclease</fullName>
    </submittedName>
</protein>
<evidence type="ECO:0000256" key="4">
    <source>
        <dbReference type="ARBA" id="ARBA00022840"/>
    </source>
</evidence>
<proteinExistence type="predicted"/>
<dbReference type="Gene3D" id="3.40.50.300">
    <property type="entry name" value="P-loop containing nucleotide triphosphate hydrolases"/>
    <property type="match status" value="2"/>
</dbReference>
<dbReference type="PANTHER" id="PTHR43788:SF8">
    <property type="entry name" value="DNA-BINDING PROTEIN SMUBP-2"/>
    <property type="match status" value="1"/>
</dbReference>
<accession>A0ABQ2F6Y7</accession>
<feature type="domain" description="DNA2/NAM7 helicase-like C-terminal" evidence="5">
    <location>
        <begin position="876"/>
        <end position="1067"/>
    </location>
</feature>
<dbReference type="EMBL" id="BMLB01000003">
    <property type="protein sequence ID" value="GGK68058.1"/>
    <property type="molecule type" value="Genomic_DNA"/>
</dbReference>
<evidence type="ECO:0000256" key="3">
    <source>
        <dbReference type="ARBA" id="ARBA00022806"/>
    </source>
</evidence>
<feature type="domain" description="YprB ribonuclease H-like" evidence="6">
    <location>
        <begin position="316"/>
        <end position="497"/>
    </location>
</feature>
<evidence type="ECO:0000259" key="5">
    <source>
        <dbReference type="Pfam" id="PF13087"/>
    </source>
</evidence>
<dbReference type="CDD" id="cd17934">
    <property type="entry name" value="DEXXQc_Upf1-like"/>
    <property type="match status" value="1"/>
</dbReference>
<dbReference type="CDD" id="cd18808">
    <property type="entry name" value="SF1_C_Upf1"/>
    <property type="match status" value="1"/>
</dbReference>
<evidence type="ECO:0000259" key="6">
    <source>
        <dbReference type="Pfam" id="PF13482"/>
    </source>
</evidence>
<dbReference type="InterPro" id="IPR019993">
    <property type="entry name" value="RecB_nuclease_TM0106_put"/>
</dbReference>
<comment type="caution">
    <text evidence="7">The sequence shown here is derived from an EMBL/GenBank/DDBJ whole genome shotgun (WGS) entry which is preliminary data.</text>
</comment>
<dbReference type="InterPro" id="IPR041679">
    <property type="entry name" value="DNA2/NAM7-like_C"/>
</dbReference>
<dbReference type="InterPro" id="IPR027417">
    <property type="entry name" value="P-loop_NTPase"/>
</dbReference>
<evidence type="ECO:0000256" key="1">
    <source>
        <dbReference type="ARBA" id="ARBA00022741"/>
    </source>
</evidence>
<dbReference type="SUPFAM" id="SSF53098">
    <property type="entry name" value="Ribonuclease H-like"/>
    <property type="match status" value="1"/>
</dbReference>
<keyword evidence="8" id="KW-1185">Reference proteome</keyword>
<sequence length="1097" mass="119990">MFLHDDRLVLSATDVTRHVGCAHATSLEREVAAGRREAPVTQDVGMQLVTAMGQEHEEAYLRRLRDEGRRVVEVARAGSWAERERLTLEAMHAGADVVYQATLFDGSWLGHADFLLRAERPSRLGGWSYDIADTKLARHLSVDALLQMAGYAARLEQLQGTPARRLTVVAGDGREHHWRPADVMAYARRMRSRLVGFLASGDETEPAPSAACGRCRWIEHCTDHWDEVDDLSRVAGLRGDHREALREHGITTVAALAAAGPEELHGVLSSRVRDRLHGQARLQVQERETGEAAYELLPPETGRGLQLLPEPDVGDVYLDFEGDPFADGGVGREYLAGIWTRDGDYLDWWAHDPAEEARLTGDLLGWLLERWRRHPGMHVYHYAAYEVTALKRMTGQHATGESGLDQLLRGGRFVDLYQVVRQGVRLSKPSYSIKKVEDFYWHRTRTAAEGEVADGMASVVEYERWLAEGRTDDGVLQALRRYNREDVRSTHALHEWLEGLRAELATAHPGVELTRPAPSEVVEARDSERMLAEQRLAQRLADDGQTLLAGLVGWHRREDKPRWWDYYRTETMSVEELMEDGRAIGAVGPPVAVGTEKRSTVWQYDFPPQDAVMTGVGDAVVDARTHETVGTLVGLDAEAGWVRVKRGTGREPLRPDALVQKEVLSSGPLQDSLSRLGAAALDGGEELGLRLVARTTPVIPARETAETAGDLMRRVGRGLDGEVLAVQGPPGAGKSYNGALLVRDLLDAGKRVGVTAQSHRVIADLMDNVGRPGVRKGSGRGVPAAEDATVRVVTDNGSVDEAVAEGVTFLGGTAWLWAREEMRQAVDVLVVDEAGQFSLANAAAVAQGARSMVLLGDPQQLRSPTQATHPWGAGVSALEHLLDGHETIDPARGVFLDRTWRMHPRITDFVSELAYEGRLGADRCTEGQVVDAPGRLTGAGLRWVPVPHVGSSSCSPEEAGVVRALVDDLLRGDWVDERGERRPLAPEDVLVVAPFNAHVAELRSRLPDAVPVGTVDKFQGHEGAVVIYSMAASTADDAPRGVSFLYDVHRLNVAVSRARALAVVVASPALLEAPVNAPEQLRAVNALCRFVDEADTV</sequence>
<gene>
    <name evidence="7" type="ORF">GCM10011509_15560</name>
</gene>
<dbReference type="PANTHER" id="PTHR43788">
    <property type="entry name" value="DNA2/NAM7 HELICASE FAMILY MEMBER"/>
    <property type="match status" value="1"/>
</dbReference>
<organism evidence="7 8">
    <name type="scientific">Ornithinimicrobium pekingense</name>
    <dbReference type="NCBI Taxonomy" id="384677"/>
    <lineage>
        <taxon>Bacteria</taxon>
        <taxon>Bacillati</taxon>
        <taxon>Actinomycetota</taxon>
        <taxon>Actinomycetes</taxon>
        <taxon>Micrococcales</taxon>
        <taxon>Ornithinimicrobiaceae</taxon>
        <taxon>Ornithinimicrobium</taxon>
    </lineage>
</organism>
<dbReference type="Proteomes" id="UP000662111">
    <property type="component" value="Unassembled WGS sequence"/>
</dbReference>
<name>A0ABQ2F6Y7_9MICO</name>
<evidence type="ECO:0000313" key="7">
    <source>
        <dbReference type="EMBL" id="GGK68058.1"/>
    </source>
</evidence>
<dbReference type="RefSeq" id="WP_022921580.1">
    <property type="nucleotide sequence ID" value="NZ_BMLB01000003.1"/>
</dbReference>
<keyword evidence="1" id="KW-0547">Nucleotide-binding</keyword>
<dbReference type="Pfam" id="PF13482">
    <property type="entry name" value="RNase_H_2"/>
    <property type="match status" value="1"/>
</dbReference>
<keyword evidence="3" id="KW-0347">Helicase</keyword>